<evidence type="ECO:0000313" key="11">
    <source>
        <dbReference type="Proteomes" id="UP000261680"/>
    </source>
</evidence>
<organism evidence="11 12">
    <name type="scientific">Ursus maritimus</name>
    <name type="common">Polar bear</name>
    <name type="synonym">Thalarctos maritimus</name>
    <dbReference type="NCBI Taxonomy" id="29073"/>
    <lineage>
        <taxon>Eukaryota</taxon>
        <taxon>Metazoa</taxon>
        <taxon>Chordata</taxon>
        <taxon>Craniata</taxon>
        <taxon>Vertebrata</taxon>
        <taxon>Euteleostomi</taxon>
        <taxon>Mammalia</taxon>
        <taxon>Eutheria</taxon>
        <taxon>Laurasiatheria</taxon>
        <taxon>Carnivora</taxon>
        <taxon>Caniformia</taxon>
        <taxon>Ursidae</taxon>
        <taxon>Ursus</taxon>
    </lineage>
</organism>
<dbReference type="PROSITE" id="PS00473">
    <property type="entry name" value="GNRH"/>
    <property type="match status" value="1"/>
</dbReference>
<dbReference type="InterPro" id="IPR002012">
    <property type="entry name" value="GnRH"/>
</dbReference>
<reference evidence="12" key="1">
    <citation type="submission" date="2025-08" db="UniProtKB">
        <authorList>
            <consortium name="RefSeq"/>
        </authorList>
    </citation>
    <scope>IDENTIFICATION</scope>
    <source>
        <tissue evidence="12">Whole blood</tissue>
    </source>
</reference>
<comment type="subcellular location">
    <subcellularLocation>
        <location evidence="2">Secreted</location>
    </subcellularLocation>
</comment>
<dbReference type="PANTHER" id="PTHR10522">
    <property type="entry name" value="GONADOLIBERIN"/>
    <property type="match status" value="1"/>
</dbReference>
<comment type="similarity">
    <text evidence="3">Belongs to the GnRH family.</text>
</comment>
<feature type="chain" id="PRO_5035439373" evidence="10">
    <location>
        <begin position="24"/>
        <end position="157"/>
    </location>
</feature>
<keyword evidence="7 10" id="KW-0732">Signal</keyword>
<evidence type="ECO:0000256" key="2">
    <source>
        <dbReference type="ARBA" id="ARBA00004613"/>
    </source>
</evidence>
<keyword evidence="5" id="KW-0165">Cleavage on pair of basic residues</keyword>
<keyword evidence="11" id="KW-1185">Reference proteome</keyword>
<protein>
    <submittedName>
        <fullName evidence="12">Progonadoliberin-2</fullName>
    </submittedName>
</protein>
<evidence type="ECO:0000256" key="3">
    <source>
        <dbReference type="ARBA" id="ARBA00010968"/>
    </source>
</evidence>
<dbReference type="CTD" id="2797"/>
<evidence type="ECO:0000256" key="8">
    <source>
        <dbReference type="ARBA" id="ARBA00022815"/>
    </source>
</evidence>
<feature type="compositionally biased region" description="Basic and acidic residues" evidence="9">
    <location>
        <begin position="121"/>
        <end position="136"/>
    </location>
</feature>
<feature type="region of interest" description="Disordered" evidence="9">
    <location>
        <begin position="59"/>
        <end position="79"/>
    </location>
</feature>
<dbReference type="AlphaFoldDB" id="A0A8M1GG01"/>
<evidence type="ECO:0000256" key="4">
    <source>
        <dbReference type="ARBA" id="ARBA00022525"/>
    </source>
</evidence>
<gene>
    <name evidence="12" type="primary">LOC103674386</name>
</gene>
<evidence type="ECO:0000256" key="9">
    <source>
        <dbReference type="SAM" id="MobiDB-lite"/>
    </source>
</evidence>
<dbReference type="RefSeq" id="XP_040494593.1">
    <property type="nucleotide sequence ID" value="XM_040638659.1"/>
</dbReference>
<dbReference type="KEGG" id="umr:103674386"/>
<evidence type="ECO:0000313" key="12">
    <source>
        <dbReference type="RefSeq" id="XP_040494593.1"/>
    </source>
</evidence>
<sequence length="157" mass="17208">MASCRLGFLLLLLLTVHPGSSKAQHWSHGWYPGGKRASSSAQHPQHAPRLLGRVLGTAASSPDQTAHNLPSDALAPPENSVPWEARTTGWWPLRRKQHLVKTLLDRRAGRSPGGSILLRKTRPDVERRALSPSNKDVKSLKLLPRVVSSVPSLAHPR</sequence>
<evidence type="ECO:0000256" key="7">
    <source>
        <dbReference type="ARBA" id="ARBA00022729"/>
    </source>
</evidence>
<dbReference type="GeneID" id="103674386"/>
<dbReference type="InterPro" id="IPR019792">
    <property type="entry name" value="Gonadoliberin"/>
</dbReference>
<keyword evidence="8" id="KW-0027">Amidation</keyword>
<feature type="signal peptide" evidence="10">
    <location>
        <begin position="1"/>
        <end position="23"/>
    </location>
</feature>
<dbReference type="Proteomes" id="UP000261680">
    <property type="component" value="Unplaced"/>
</dbReference>
<accession>A0A8M1GG01</accession>
<evidence type="ECO:0000256" key="6">
    <source>
        <dbReference type="ARBA" id="ARBA00022702"/>
    </source>
</evidence>
<keyword evidence="6" id="KW-0372">Hormone</keyword>
<comment type="function">
    <text evidence="1">Stimulates the secretion of gonadotropins; it stimulates the secretion of both luteinizing and follicle-stimulating hormones.</text>
</comment>
<dbReference type="OrthoDB" id="8490433at2759"/>
<dbReference type="PANTHER" id="PTHR10522:SF6">
    <property type="entry name" value="PROGONADOLIBERIN-2"/>
    <property type="match status" value="1"/>
</dbReference>
<dbReference type="GO" id="GO:0005615">
    <property type="term" value="C:extracellular space"/>
    <property type="evidence" value="ECO:0007669"/>
    <property type="project" value="TreeGrafter"/>
</dbReference>
<name>A0A8M1GG01_URSMA</name>
<feature type="region of interest" description="Disordered" evidence="9">
    <location>
        <begin position="110"/>
        <end position="136"/>
    </location>
</feature>
<keyword evidence="4" id="KW-0964">Secreted</keyword>
<evidence type="ECO:0000256" key="1">
    <source>
        <dbReference type="ARBA" id="ARBA00004093"/>
    </source>
</evidence>
<dbReference type="GO" id="GO:0005183">
    <property type="term" value="F:gonadotropin hormone-releasing hormone activity"/>
    <property type="evidence" value="ECO:0007669"/>
    <property type="project" value="TreeGrafter"/>
</dbReference>
<feature type="compositionally biased region" description="Polar residues" evidence="9">
    <location>
        <begin position="59"/>
        <end position="68"/>
    </location>
</feature>
<dbReference type="GO" id="GO:0031530">
    <property type="term" value="F:gonadotropin-releasing hormone receptor binding"/>
    <property type="evidence" value="ECO:0007669"/>
    <property type="project" value="TreeGrafter"/>
</dbReference>
<evidence type="ECO:0000256" key="10">
    <source>
        <dbReference type="SAM" id="SignalP"/>
    </source>
</evidence>
<proteinExistence type="inferred from homology"/>
<evidence type="ECO:0000256" key="5">
    <source>
        <dbReference type="ARBA" id="ARBA00022685"/>
    </source>
</evidence>